<protein>
    <submittedName>
        <fullName evidence="6">Homocysteine S-methyltransferase</fullName>
        <ecNumber evidence="6">2.1.1.13</ecNumber>
    </submittedName>
</protein>
<evidence type="ECO:0000256" key="4">
    <source>
        <dbReference type="SAM" id="MobiDB-lite"/>
    </source>
</evidence>
<reference evidence="6 7" key="1">
    <citation type="journal article" date="2010" name="J. Bacteriol.">
        <title>Complete genome sequence of "Candidatus Puniceispirillum marinum" IMCC1322, a representative of the SAR116 clade in the Alphaproteobacteria.</title>
        <authorList>
            <person name="Oh H.M."/>
            <person name="Kwon K.K."/>
            <person name="Kang I."/>
            <person name="Kang S.G."/>
            <person name="Lee J.H."/>
            <person name="Kim S.J."/>
            <person name="Cho J.C."/>
        </authorList>
    </citation>
    <scope>NUCLEOTIDE SEQUENCE [LARGE SCALE GENOMIC DNA]</scope>
    <source>
        <strain evidence="6 7">IMCC1322</strain>
    </source>
</reference>
<dbReference type="SUPFAM" id="SSF82282">
    <property type="entry name" value="Homocysteine S-methyltransferase"/>
    <property type="match status" value="1"/>
</dbReference>
<evidence type="ECO:0000256" key="1">
    <source>
        <dbReference type="ARBA" id="ARBA00022603"/>
    </source>
</evidence>
<comment type="cofactor">
    <cofactor evidence="3">
        <name>Zn(2+)</name>
        <dbReference type="ChEBI" id="CHEBI:29105"/>
    </cofactor>
</comment>
<dbReference type="GO" id="GO:0008705">
    <property type="term" value="F:methionine synthase activity"/>
    <property type="evidence" value="ECO:0007669"/>
    <property type="project" value="UniProtKB-EC"/>
</dbReference>
<feature type="compositionally biased region" description="Basic residues" evidence="4">
    <location>
        <begin position="364"/>
        <end position="373"/>
    </location>
</feature>
<gene>
    <name evidence="6" type="ordered locus">SAR116_1889</name>
</gene>
<dbReference type="GO" id="GO:0046872">
    <property type="term" value="F:metal ion binding"/>
    <property type="evidence" value="ECO:0007669"/>
    <property type="project" value="UniProtKB-KW"/>
</dbReference>
<keyword evidence="2 3" id="KW-0808">Transferase</keyword>
<feature type="domain" description="Hcy-binding" evidence="5">
    <location>
        <begin position="32"/>
        <end position="326"/>
    </location>
</feature>
<dbReference type="Proteomes" id="UP000007460">
    <property type="component" value="Chromosome"/>
</dbReference>
<dbReference type="NCBIfam" id="NF005718">
    <property type="entry name" value="PRK07534.1"/>
    <property type="match status" value="1"/>
</dbReference>
<dbReference type="EMBL" id="CP001751">
    <property type="protein sequence ID" value="ADE40132.1"/>
    <property type="molecule type" value="Genomic_DNA"/>
</dbReference>
<dbReference type="GO" id="GO:0005829">
    <property type="term" value="C:cytosol"/>
    <property type="evidence" value="ECO:0007669"/>
    <property type="project" value="TreeGrafter"/>
</dbReference>
<dbReference type="HOGENOM" id="CLU_004914_3_0_5"/>
<evidence type="ECO:0000313" key="7">
    <source>
        <dbReference type="Proteomes" id="UP000007460"/>
    </source>
</evidence>
<organism evidence="6 7">
    <name type="scientific">Puniceispirillum marinum (strain IMCC1322)</name>
    <dbReference type="NCBI Taxonomy" id="488538"/>
    <lineage>
        <taxon>Bacteria</taxon>
        <taxon>Pseudomonadati</taxon>
        <taxon>Pseudomonadota</taxon>
        <taxon>Alphaproteobacteria</taxon>
        <taxon>Candidatus Puniceispirillales</taxon>
        <taxon>Candidatus Puniceispirillaceae</taxon>
        <taxon>Candidatus Puniceispirillum</taxon>
    </lineage>
</organism>
<dbReference type="PANTHER" id="PTHR45833">
    <property type="entry name" value="METHIONINE SYNTHASE"/>
    <property type="match status" value="1"/>
</dbReference>
<keyword evidence="7" id="KW-1185">Reference proteome</keyword>
<evidence type="ECO:0000256" key="3">
    <source>
        <dbReference type="PROSITE-ProRule" id="PRU00333"/>
    </source>
</evidence>
<evidence type="ECO:0000259" key="5">
    <source>
        <dbReference type="PROSITE" id="PS50970"/>
    </source>
</evidence>
<dbReference type="InterPro" id="IPR003726">
    <property type="entry name" value="HCY_dom"/>
</dbReference>
<dbReference type="InterPro" id="IPR036589">
    <property type="entry name" value="HCY_dom_sf"/>
</dbReference>
<keyword evidence="3" id="KW-0862">Zinc</keyword>
<sequence length="373" mass="39058">MSVVQQKPVSADALHGVERLLVKDKPRQNMSSKFHDMLAERSYLIADGATGTNLFGRGLETGYPPELWNVERPDDILWLHDSFLQAGSNLILTNSFGGTSFRLKLHDAQDRVEELNHAAAVNAVTAVTNHRDKTGIDAIVAGSIGPTGELFEPLGALTPDSACEAFTKQASALSEGGVDMLWVETMSSTEEVDAAVTAAKTTGLPVAVTMTFDTASRTMMGITPQQFAEQAVALGVDVLGANCGIGPAELMHSMTGMTATALAANIPMVAKGNCGIPAYVEGAIHYHGTPELMASYALFARDAGISIIGGCCGTTPAHVAAMSAALASRPAGVLDEDDMQAVLGTPWADVQTSSDATDDGAGGRRGRRGRRRS</sequence>
<dbReference type="InterPro" id="IPR050554">
    <property type="entry name" value="Met_Synthase/Corrinoid"/>
</dbReference>
<accession>D5BMT9</accession>
<proteinExistence type="predicted"/>
<keyword evidence="1 3" id="KW-0489">Methyltransferase</keyword>
<feature type="binding site" evidence="3">
    <location>
        <position position="243"/>
    </location>
    <ligand>
        <name>Zn(2+)</name>
        <dbReference type="ChEBI" id="CHEBI:29105"/>
    </ligand>
</feature>
<dbReference type="GO" id="GO:0032259">
    <property type="term" value="P:methylation"/>
    <property type="evidence" value="ECO:0007669"/>
    <property type="project" value="UniProtKB-KW"/>
</dbReference>
<dbReference type="Gene3D" id="3.20.20.330">
    <property type="entry name" value="Homocysteine-binding-like domain"/>
    <property type="match status" value="1"/>
</dbReference>
<evidence type="ECO:0000256" key="2">
    <source>
        <dbReference type="ARBA" id="ARBA00022679"/>
    </source>
</evidence>
<dbReference type="EC" id="2.1.1.13" evidence="6"/>
<feature type="region of interest" description="Disordered" evidence="4">
    <location>
        <begin position="345"/>
        <end position="373"/>
    </location>
</feature>
<dbReference type="AlphaFoldDB" id="D5BMT9"/>
<feature type="binding site" evidence="3">
    <location>
        <position position="312"/>
    </location>
    <ligand>
        <name>Zn(2+)</name>
        <dbReference type="ChEBI" id="CHEBI:29105"/>
    </ligand>
</feature>
<dbReference type="PROSITE" id="PS50970">
    <property type="entry name" value="HCY"/>
    <property type="match status" value="1"/>
</dbReference>
<feature type="binding site" evidence="3">
    <location>
        <position position="311"/>
    </location>
    <ligand>
        <name>Zn(2+)</name>
        <dbReference type="ChEBI" id="CHEBI:29105"/>
    </ligand>
</feature>
<name>D5BMT9_PUNMI</name>
<dbReference type="eggNOG" id="COG0646">
    <property type="taxonomic scope" value="Bacteria"/>
</dbReference>
<dbReference type="Pfam" id="PF02574">
    <property type="entry name" value="S-methyl_trans"/>
    <property type="match status" value="1"/>
</dbReference>
<dbReference type="PANTHER" id="PTHR45833:SF2">
    <property type="entry name" value="BIFUNCTIONAL HOMOCYSTEINE S-METHYLTRANSFERASE_5,10-METHYLENETETRAHYDROFOLATE REDUCTASE"/>
    <property type="match status" value="1"/>
</dbReference>
<evidence type="ECO:0000313" key="6">
    <source>
        <dbReference type="EMBL" id="ADE40132.1"/>
    </source>
</evidence>
<dbReference type="KEGG" id="apb:SAR116_1889"/>
<keyword evidence="3" id="KW-0479">Metal-binding</keyword>
<dbReference type="STRING" id="488538.SAR116_1889"/>